<dbReference type="Proteomes" id="UP000054630">
    <property type="component" value="Unassembled WGS sequence"/>
</dbReference>
<keyword evidence="1" id="KW-0472">Membrane</keyword>
<evidence type="ECO:0000256" key="1">
    <source>
        <dbReference type="SAM" id="Phobius"/>
    </source>
</evidence>
<gene>
    <name evidence="2" type="ORF">T07_14438</name>
</gene>
<organism evidence="2 3">
    <name type="scientific">Trichinella nelsoni</name>
    <dbReference type="NCBI Taxonomy" id="6336"/>
    <lineage>
        <taxon>Eukaryota</taxon>
        <taxon>Metazoa</taxon>
        <taxon>Ecdysozoa</taxon>
        <taxon>Nematoda</taxon>
        <taxon>Enoplea</taxon>
        <taxon>Dorylaimia</taxon>
        <taxon>Trichinellida</taxon>
        <taxon>Trichinellidae</taxon>
        <taxon>Trichinella</taxon>
    </lineage>
</organism>
<proteinExistence type="predicted"/>
<reference evidence="2 3" key="1">
    <citation type="submission" date="2015-01" db="EMBL/GenBank/DDBJ databases">
        <title>Evolution of Trichinella species and genotypes.</title>
        <authorList>
            <person name="Korhonen P.K."/>
            <person name="Edoardo P."/>
            <person name="Giuseppe L.R."/>
            <person name="Gasser R.B."/>
        </authorList>
    </citation>
    <scope>NUCLEOTIDE SEQUENCE [LARGE SCALE GENOMIC DNA]</scope>
    <source>
        <strain evidence="2">ISS37</strain>
    </source>
</reference>
<evidence type="ECO:0000313" key="2">
    <source>
        <dbReference type="EMBL" id="KRX20779.1"/>
    </source>
</evidence>
<evidence type="ECO:0000313" key="3">
    <source>
        <dbReference type="Proteomes" id="UP000054630"/>
    </source>
</evidence>
<keyword evidence="3" id="KW-1185">Reference proteome</keyword>
<name>A0A0V0S236_9BILA</name>
<sequence length="69" mass="8226">MYSYEIFYICMINIPWIKLYISMCITFQCLLSVILLKVIKCKIPSEIIIFSKDYHLNKGNLKLTNRCDK</sequence>
<keyword evidence="1" id="KW-1133">Transmembrane helix</keyword>
<feature type="transmembrane region" description="Helical" evidence="1">
    <location>
        <begin position="6"/>
        <end position="36"/>
    </location>
</feature>
<dbReference type="AlphaFoldDB" id="A0A0V0S236"/>
<accession>A0A0V0S236</accession>
<protein>
    <submittedName>
        <fullName evidence="2">Uncharacterized protein</fullName>
    </submittedName>
</protein>
<comment type="caution">
    <text evidence="2">The sequence shown here is derived from an EMBL/GenBank/DDBJ whole genome shotgun (WGS) entry which is preliminary data.</text>
</comment>
<keyword evidence="1" id="KW-0812">Transmembrane</keyword>
<dbReference type="EMBL" id="JYDL01000045">
    <property type="protein sequence ID" value="KRX20779.1"/>
    <property type="molecule type" value="Genomic_DNA"/>
</dbReference>